<dbReference type="Gene3D" id="2.70.170.10">
    <property type="entry name" value="Neurotransmitter-gated ion-channel ligand-binding domain"/>
    <property type="match status" value="2"/>
</dbReference>
<evidence type="ECO:0000256" key="2">
    <source>
        <dbReference type="SAM" id="Phobius"/>
    </source>
</evidence>
<feature type="transmembrane region" description="Helical" evidence="2">
    <location>
        <begin position="262"/>
        <end position="279"/>
    </location>
</feature>
<keyword evidence="2" id="KW-0472">Membrane</keyword>
<dbReference type="Gene3D" id="1.20.58.390">
    <property type="entry name" value="Neurotransmitter-gated ion-channel transmembrane domain"/>
    <property type="match status" value="1"/>
</dbReference>
<name>A0A812KKM7_9DINO</name>
<dbReference type="InterPro" id="IPR036719">
    <property type="entry name" value="Neuro-gated_channel_TM_sf"/>
</dbReference>
<dbReference type="InterPro" id="IPR036734">
    <property type="entry name" value="Neur_chan_lig-bd_sf"/>
</dbReference>
<dbReference type="GO" id="GO:0004888">
    <property type="term" value="F:transmembrane signaling receptor activity"/>
    <property type="evidence" value="ECO:0007669"/>
    <property type="project" value="InterPro"/>
</dbReference>
<sequence>MAKLLTDSSVKVRATIHQILEVDLREETFTAEVDVFMRWVDPRLANWRTRVWLHRSNPPRLATSCAERGACVCGWGQQGSCSKLPFVEGCFEERGGRHYISVGREEPWELETFSYKEEPAFEHFDQLEAMSSTLVLSKLVEEATLLARHLRLSNGRTGEVVLFRKLLAKFKENMELLRFPFDRQLLQFSLTAAVPSNALTLEAEEEPKSSCKIKHLPEYEVDQGRIDDVGIAEARLTGNPTGQKKYWQVRFAIPVERNPGKYMVNIGLMLWILVVASFSNFTVRVDAPADRMAIIVTFILTSMAMKYLINDQLPGKSYQTWLDLYLLASYVFLSLPALWVIGLWVWFGDLTKLDDVDLQGVEGAEWWLARILFVVWTLFHLFIFTLPCFSYRCVREDWEQVLEHQQEHDPWQLRWPCPRPCSCYKDLESSDSEGDSR</sequence>
<dbReference type="GO" id="GO:0005230">
    <property type="term" value="F:extracellular ligand-gated monoatomic ion channel activity"/>
    <property type="evidence" value="ECO:0007669"/>
    <property type="project" value="InterPro"/>
</dbReference>
<accession>A0A812KKM7</accession>
<evidence type="ECO:0000256" key="1">
    <source>
        <dbReference type="ARBA" id="ARBA00004141"/>
    </source>
</evidence>
<dbReference type="PANTHER" id="PTHR18945">
    <property type="entry name" value="NEUROTRANSMITTER GATED ION CHANNEL"/>
    <property type="match status" value="1"/>
</dbReference>
<keyword evidence="4" id="KW-1185">Reference proteome</keyword>
<feature type="transmembrane region" description="Helical" evidence="2">
    <location>
        <begin position="367"/>
        <end position="389"/>
    </location>
</feature>
<dbReference type="InterPro" id="IPR006201">
    <property type="entry name" value="Neur_channel"/>
</dbReference>
<protein>
    <submittedName>
        <fullName evidence="3">GABRB4 protein</fullName>
    </submittedName>
</protein>
<gene>
    <name evidence="3" type="primary">GABRB4</name>
    <name evidence="3" type="ORF">SNAT2548_LOCUS9176</name>
</gene>
<comment type="subcellular location">
    <subcellularLocation>
        <location evidence="1">Membrane</location>
        <topology evidence="1">Multi-pass membrane protein</topology>
    </subcellularLocation>
</comment>
<dbReference type="InterPro" id="IPR038050">
    <property type="entry name" value="Neuro_actylchol_rec"/>
</dbReference>
<dbReference type="GO" id="GO:0016020">
    <property type="term" value="C:membrane"/>
    <property type="evidence" value="ECO:0007669"/>
    <property type="project" value="UniProtKB-SubCell"/>
</dbReference>
<keyword evidence="2" id="KW-1133">Transmembrane helix</keyword>
<dbReference type="SUPFAM" id="SSF90112">
    <property type="entry name" value="Neurotransmitter-gated ion-channel transmembrane pore"/>
    <property type="match status" value="1"/>
</dbReference>
<dbReference type="OrthoDB" id="422080at2759"/>
<dbReference type="AlphaFoldDB" id="A0A812KKM7"/>
<organism evidence="3 4">
    <name type="scientific">Symbiodinium natans</name>
    <dbReference type="NCBI Taxonomy" id="878477"/>
    <lineage>
        <taxon>Eukaryota</taxon>
        <taxon>Sar</taxon>
        <taxon>Alveolata</taxon>
        <taxon>Dinophyceae</taxon>
        <taxon>Suessiales</taxon>
        <taxon>Symbiodiniaceae</taxon>
        <taxon>Symbiodinium</taxon>
    </lineage>
</organism>
<comment type="caution">
    <text evidence="3">The sequence shown here is derived from an EMBL/GenBank/DDBJ whole genome shotgun (WGS) entry which is preliminary data.</text>
</comment>
<keyword evidence="2" id="KW-0812">Transmembrane</keyword>
<proteinExistence type="predicted"/>
<dbReference type="Proteomes" id="UP000604046">
    <property type="component" value="Unassembled WGS sequence"/>
</dbReference>
<reference evidence="3" key="1">
    <citation type="submission" date="2021-02" db="EMBL/GenBank/DDBJ databases">
        <authorList>
            <person name="Dougan E. K."/>
            <person name="Rhodes N."/>
            <person name="Thang M."/>
            <person name="Chan C."/>
        </authorList>
    </citation>
    <scope>NUCLEOTIDE SEQUENCE</scope>
</reference>
<feature type="transmembrane region" description="Helical" evidence="2">
    <location>
        <begin position="321"/>
        <end position="347"/>
    </location>
</feature>
<dbReference type="EMBL" id="CAJNDS010000702">
    <property type="protein sequence ID" value="CAE7229002.1"/>
    <property type="molecule type" value="Genomic_DNA"/>
</dbReference>
<evidence type="ECO:0000313" key="3">
    <source>
        <dbReference type="EMBL" id="CAE7229002.1"/>
    </source>
</evidence>
<evidence type="ECO:0000313" key="4">
    <source>
        <dbReference type="Proteomes" id="UP000604046"/>
    </source>
</evidence>